<protein>
    <submittedName>
        <fullName evidence="1">Uncharacterized protein</fullName>
    </submittedName>
</protein>
<reference evidence="1" key="1">
    <citation type="submission" date="2023-07" db="EMBL/GenBank/DDBJ databases">
        <title>Black Yeasts Isolated from many extreme environments.</title>
        <authorList>
            <person name="Coleine C."/>
            <person name="Stajich J.E."/>
            <person name="Selbmann L."/>
        </authorList>
    </citation>
    <scope>NUCLEOTIDE SEQUENCE</scope>
    <source>
        <strain evidence="1">CCFEE 5714</strain>
    </source>
</reference>
<proteinExistence type="predicted"/>
<organism evidence="1 2">
    <name type="scientific">Vermiconidia calcicola</name>
    <dbReference type="NCBI Taxonomy" id="1690605"/>
    <lineage>
        <taxon>Eukaryota</taxon>
        <taxon>Fungi</taxon>
        <taxon>Dikarya</taxon>
        <taxon>Ascomycota</taxon>
        <taxon>Pezizomycotina</taxon>
        <taxon>Dothideomycetes</taxon>
        <taxon>Dothideomycetidae</taxon>
        <taxon>Mycosphaerellales</taxon>
        <taxon>Extremaceae</taxon>
        <taxon>Vermiconidia</taxon>
    </lineage>
</organism>
<name>A0ACC3MZE8_9PEZI</name>
<keyword evidence="2" id="KW-1185">Reference proteome</keyword>
<comment type="caution">
    <text evidence="1">The sequence shown here is derived from an EMBL/GenBank/DDBJ whole genome shotgun (WGS) entry which is preliminary data.</text>
</comment>
<dbReference type="Proteomes" id="UP001281147">
    <property type="component" value="Unassembled WGS sequence"/>
</dbReference>
<gene>
    <name evidence="1" type="ORF">LTR37_012361</name>
</gene>
<dbReference type="EMBL" id="JAUTXU010000114">
    <property type="protein sequence ID" value="KAK3707029.1"/>
    <property type="molecule type" value="Genomic_DNA"/>
</dbReference>
<evidence type="ECO:0000313" key="1">
    <source>
        <dbReference type="EMBL" id="KAK3707029.1"/>
    </source>
</evidence>
<evidence type="ECO:0000313" key="2">
    <source>
        <dbReference type="Proteomes" id="UP001281147"/>
    </source>
</evidence>
<sequence length="361" mass="41379">MTLQKFAIDYGGCTVKELRRFLEARTGELPRNTRTPKKYYIHRLRQDDAVASFRFLGLAPELRNIIYRELLTLRSVRGHSGRKCWTSILRASKQIYEEAHGILFGDNDFEVIISGYCQPAVRGGYYWVVHSDLVHRVFDGPQKLGQVISNWPNWLRKVQRLSLTIEIHYNNPENLPDPSNIFKGINYSVYSICSFLVEQNHLQKLEVQVQANSFPKFAAISHKMMWPLVKLTSATDCKIIGISEDAQQRLHQEMQRNDSNEQKPVNSLVKAHKLVARANELKNIMTEVGGMAHRKDELSESLAPLQAVLNMDGYVDAHRDAWLVMSVAALEEKLNGHWVGGVKSKVEKRMARLAEFMKAFD</sequence>
<accession>A0ACC3MZE8</accession>